<keyword evidence="3" id="KW-1003">Cell membrane</keyword>
<feature type="transmembrane region" description="Helical" evidence="7">
    <location>
        <begin position="172"/>
        <end position="193"/>
    </location>
</feature>
<sequence length="496" mass="54406">MQLPLKSQSFNAIRWLSFAISIRVMLQLLQVAFLARILAPTDFGLMAIVISLTSILNLFSDLGLGKAIIHHQNISASQLSSLYWLNFSAALLLMGLMMIAAPFATWLYADPRLLPLLLAASLIFPITAIGHQLRMQAEKQLRFAALAAVEISAAISGFLCALSVALFGGGVWALLAGMLFSATSTALLSWRWLAAGWRPAWHLSVQECRTFLNFGGFAMGETLANTLRMQSDVLLGGLFLGSANLGFYSLPRDLSLRIAFVINPIITRVGFPVMARVQGDVVRLKSIYLQTLRMTASVNFPLYLALALYAEDIVVIVFGADWHPAGDYLRLFALTGLLRSTGNPSGSLVYAVGRARRAFWWNLSLLVIVPWIFLIGVWLGGAKGLAWSFLLTQLGIFIPAWRVLIYPLCGARFSEFLGALWPPLLIAAVAGSVAYGVSYDIEQSGLRVLSGLLIGAFVYLVLSIFFNRVWVAAMRDLLVVKEKWGAGPMFPAQRDR</sequence>
<feature type="transmembrane region" description="Helical" evidence="7">
    <location>
        <begin position="449"/>
        <end position="471"/>
    </location>
</feature>
<proteinExistence type="inferred from homology"/>
<evidence type="ECO:0000256" key="2">
    <source>
        <dbReference type="ARBA" id="ARBA00007430"/>
    </source>
</evidence>
<dbReference type="GO" id="GO:0005886">
    <property type="term" value="C:plasma membrane"/>
    <property type="evidence" value="ECO:0007669"/>
    <property type="project" value="UniProtKB-SubCell"/>
</dbReference>
<evidence type="ECO:0000256" key="5">
    <source>
        <dbReference type="ARBA" id="ARBA00022989"/>
    </source>
</evidence>
<feature type="transmembrane region" description="Helical" evidence="7">
    <location>
        <begin position="113"/>
        <end position="131"/>
    </location>
</feature>
<feature type="transmembrane region" description="Helical" evidence="7">
    <location>
        <begin position="416"/>
        <end position="437"/>
    </location>
</feature>
<reference evidence="9" key="1">
    <citation type="submission" date="2011-06" db="EMBL/GenBank/DDBJ databases">
        <authorList>
            <consortium name="US DOE Joint Genome Institute (JGI-PGF)"/>
            <person name="Lucas S."/>
            <person name="Han J."/>
            <person name="Lapidus A."/>
            <person name="Cheng J.-F."/>
            <person name="Goodwin L."/>
            <person name="Pitluck S."/>
            <person name="Peters L."/>
            <person name="Land M.L."/>
            <person name="Hauser L."/>
            <person name="Vogl K."/>
            <person name="Liu Z."/>
            <person name="Overmann J."/>
            <person name="Frigaard N.-U."/>
            <person name="Bryant D.A."/>
            <person name="Woyke T.J."/>
        </authorList>
    </citation>
    <scope>NUCLEOTIDE SEQUENCE [LARGE SCALE GENOMIC DNA]</scope>
    <source>
        <strain evidence="9">970</strain>
    </source>
</reference>
<dbReference type="RefSeq" id="WP_009147885.1">
    <property type="nucleotide sequence ID" value="NZ_CP121471.1"/>
</dbReference>
<dbReference type="STRING" id="631362.Thi970DRAFT_01502"/>
<feature type="transmembrane region" description="Helical" evidence="7">
    <location>
        <begin position="83"/>
        <end position="107"/>
    </location>
</feature>
<feature type="transmembrane region" description="Helical" evidence="7">
    <location>
        <begin position="331"/>
        <end position="352"/>
    </location>
</feature>
<evidence type="ECO:0000313" key="8">
    <source>
        <dbReference type="EMBL" id="EIC21299.1"/>
    </source>
</evidence>
<name>H8Z0R7_9GAMM</name>
<keyword evidence="4 7" id="KW-0812">Transmembrane</keyword>
<evidence type="ECO:0000256" key="1">
    <source>
        <dbReference type="ARBA" id="ARBA00004651"/>
    </source>
</evidence>
<dbReference type="CDD" id="cd13127">
    <property type="entry name" value="MATE_tuaB_like"/>
    <property type="match status" value="1"/>
</dbReference>
<feature type="transmembrane region" description="Helical" evidence="7">
    <location>
        <begin position="143"/>
        <end position="166"/>
    </location>
</feature>
<feature type="transmembrane region" description="Helical" evidence="7">
    <location>
        <begin position="43"/>
        <end position="62"/>
    </location>
</feature>
<dbReference type="OrthoDB" id="8538786at2"/>
<comment type="similarity">
    <text evidence="2">Belongs to the polysaccharide synthase family.</text>
</comment>
<protein>
    <submittedName>
        <fullName evidence="8">Membrane protein involved in the export of O-antigen and teichoic acid</fullName>
    </submittedName>
</protein>
<feature type="transmembrane region" description="Helical" evidence="7">
    <location>
        <begin position="359"/>
        <end position="379"/>
    </location>
</feature>
<dbReference type="eggNOG" id="COG2244">
    <property type="taxonomic scope" value="Bacteria"/>
</dbReference>
<keyword evidence="5 7" id="KW-1133">Transmembrane helix</keyword>
<evidence type="ECO:0000256" key="7">
    <source>
        <dbReference type="SAM" id="Phobius"/>
    </source>
</evidence>
<gene>
    <name evidence="8" type="ORF">Thi970DRAFT_01502</name>
</gene>
<dbReference type="PANTHER" id="PTHR30250">
    <property type="entry name" value="PST FAMILY PREDICTED COLANIC ACID TRANSPORTER"/>
    <property type="match status" value="1"/>
</dbReference>
<feature type="transmembrane region" description="Helical" evidence="7">
    <location>
        <begin position="233"/>
        <end position="250"/>
    </location>
</feature>
<evidence type="ECO:0000313" key="9">
    <source>
        <dbReference type="Proteomes" id="UP000002964"/>
    </source>
</evidence>
<evidence type="ECO:0000256" key="3">
    <source>
        <dbReference type="ARBA" id="ARBA00022475"/>
    </source>
</evidence>
<keyword evidence="6 7" id="KW-0472">Membrane</keyword>
<dbReference type="HOGENOM" id="CLU_026911_2_1_6"/>
<feature type="transmembrane region" description="Helical" evidence="7">
    <location>
        <begin position="385"/>
        <end position="404"/>
    </location>
</feature>
<dbReference type="PANTHER" id="PTHR30250:SF10">
    <property type="entry name" value="LIPOPOLYSACCHARIDE BIOSYNTHESIS PROTEIN WZXC"/>
    <property type="match status" value="1"/>
</dbReference>
<dbReference type="Proteomes" id="UP000002964">
    <property type="component" value="Unassembled WGS sequence"/>
</dbReference>
<feature type="transmembrane region" description="Helical" evidence="7">
    <location>
        <begin position="298"/>
        <end position="319"/>
    </location>
</feature>
<dbReference type="EMBL" id="JH603169">
    <property type="protein sequence ID" value="EIC21299.1"/>
    <property type="molecule type" value="Genomic_DNA"/>
</dbReference>
<organism evidence="8 9">
    <name type="scientific">Thiorhodovibrio frisius</name>
    <dbReference type="NCBI Taxonomy" id="631362"/>
    <lineage>
        <taxon>Bacteria</taxon>
        <taxon>Pseudomonadati</taxon>
        <taxon>Pseudomonadota</taxon>
        <taxon>Gammaproteobacteria</taxon>
        <taxon>Chromatiales</taxon>
        <taxon>Chromatiaceae</taxon>
        <taxon>Thiorhodovibrio</taxon>
    </lineage>
</organism>
<reference evidence="8 9" key="2">
    <citation type="submission" date="2011-11" db="EMBL/GenBank/DDBJ databases">
        <authorList>
            <consortium name="US DOE Joint Genome Institute"/>
            <person name="Lucas S."/>
            <person name="Han J."/>
            <person name="Lapidus A."/>
            <person name="Cheng J.-F."/>
            <person name="Goodwin L."/>
            <person name="Pitluck S."/>
            <person name="Peters L."/>
            <person name="Ovchinnikova G."/>
            <person name="Zhang X."/>
            <person name="Detter J.C."/>
            <person name="Han C."/>
            <person name="Tapia R."/>
            <person name="Land M."/>
            <person name="Hauser L."/>
            <person name="Kyrpides N."/>
            <person name="Ivanova N."/>
            <person name="Pagani I."/>
            <person name="Vogl K."/>
            <person name="Liu Z."/>
            <person name="Overmann J."/>
            <person name="Frigaard N.-U."/>
            <person name="Bryant D."/>
            <person name="Woyke T."/>
        </authorList>
    </citation>
    <scope>NUCLEOTIDE SEQUENCE [LARGE SCALE GENOMIC DNA]</scope>
    <source>
        <strain evidence="8 9">970</strain>
    </source>
</reference>
<feature type="transmembrane region" description="Helical" evidence="7">
    <location>
        <begin position="12"/>
        <end position="37"/>
    </location>
</feature>
<dbReference type="InterPro" id="IPR050833">
    <property type="entry name" value="Poly_Biosynth_Transport"/>
</dbReference>
<comment type="subcellular location">
    <subcellularLocation>
        <location evidence="1">Cell membrane</location>
        <topology evidence="1">Multi-pass membrane protein</topology>
    </subcellularLocation>
</comment>
<feature type="transmembrane region" description="Helical" evidence="7">
    <location>
        <begin position="256"/>
        <end position="277"/>
    </location>
</feature>
<evidence type="ECO:0000256" key="4">
    <source>
        <dbReference type="ARBA" id="ARBA00022692"/>
    </source>
</evidence>
<accession>H8Z0R7</accession>
<dbReference type="Pfam" id="PF13440">
    <property type="entry name" value="Polysacc_synt_3"/>
    <property type="match status" value="1"/>
</dbReference>
<dbReference type="AlphaFoldDB" id="H8Z0R7"/>
<keyword evidence="9" id="KW-1185">Reference proteome</keyword>
<dbReference type="NCBIfam" id="NF007773">
    <property type="entry name" value="PRK10459.1"/>
    <property type="match status" value="1"/>
</dbReference>
<evidence type="ECO:0000256" key="6">
    <source>
        <dbReference type="ARBA" id="ARBA00023136"/>
    </source>
</evidence>